<evidence type="ECO:0000313" key="3">
    <source>
        <dbReference type="EMBL" id="SHN88417.1"/>
    </source>
</evidence>
<feature type="compositionally biased region" description="Pro residues" evidence="2">
    <location>
        <begin position="1"/>
        <end position="10"/>
    </location>
</feature>
<evidence type="ECO:0000313" key="4">
    <source>
        <dbReference type="Proteomes" id="UP000184428"/>
    </source>
</evidence>
<evidence type="ECO:0008006" key="5">
    <source>
        <dbReference type="Google" id="ProtNLM"/>
    </source>
</evidence>
<dbReference type="GO" id="GO:0016491">
    <property type="term" value="F:oxidoreductase activity"/>
    <property type="evidence" value="ECO:0007669"/>
    <property type="project" value="InterPro"/>
</dbReference>
<keyword evidence="1" id="KW-0175">Coiled coil</keyword>
<dbReference type="RefSeq" id="WP_072920877.1">
    <property type="nucleotide sequence ID" value="NZ_FRDM01000045.1"/>
</dbReference>
<dbReference type="NCBIfam" id="NF047509">
    <property type="entry name" value="Rv3131_FMN_oxido"/>
    <property type="match status" value="1"/>
</dbReference>
<evidence type="ECO:0000256" key="2">
    <source>
        <dbReference type="SAM" id="MobiDB-lite"/>
    </source>
</evidence>
<dbReference type="InterPro" id="IPR000415">
    <property type="entry name" value="Nitroreductase-like"/>
</dbReference>
<sequence length="385" mass="41854">MPNPHAPHQPPTATVPDRQPVAGPLHHALEAAADAAVLAPSVHNTQPWHIVLHPDRLDLRADRSRQLTVLDPLGRELVQSVGAALLNTRVALAAAGWAVEVDRLPDGDDPDLLAVVRPVDGDPDSALADLAPAIPRRRTNRRRFDDDRLPEDLVQALARTLTAEDTQLLPVVRDEHLQLLARLTEQADELQNADSAYRAELRRWTNEQFSHGDGVPAASVPHVDGRQHDELPLRDFDTAGAGQLPAETHSGTGQTLVLLATRRDDPGAWLRSGEALERLLLGVTAIGWAASPLTQTIEVPVTRTQLRSALVWDAHPQFLVRIGRATATARTPRRPRSTVVDNSTRPPEPPPHPPRPTRTGWPVSPPPGVSGRRPVSDGRGGTTWV</sequence>
<accession>A0A1M7UZP9</accession>
<feature type="region of interest" description="Disordered" evidence="2">
    <location>
        <begin position="1"/>
        <end position="21"/>
    </location>
</feature>
<feature type="compositionally biased region" description="Pro residues" evidence="2">
    <location>
        <begin position="346"/>
        <end position="356"/>
    </location>
</feature>
<name>A0A1M7UZP9_9ACTN</name>
<dbReference type="Proteomes" id="UP000184428">
    <property type="component" value="Unassembled WGS sequence"/>
</dbReference>
<evidence type="ECO:0000256" key="1">
    <source>
        <dbReference type="SAM" id="Coils"/>
    </source>
</evidence>
<dbReference type="SUPFAM" id="SSF55469">
    <property type="entry name" value="FMN-dependent nitroreductase-like"/>
    <property type="match status" value="2"/>
</dbReference>
<reference evidence="3 4" key="1">
    <citation type="submission" date="2016-12" db="EMBL/GenBank/DDBJ databases">
        <authorList>
            <person name="Song W.-J."/>
            <person name="Kurnit D.M."/>
        </authorList>
    </citation>
    <scope>NUCLEOTIDE SEQUENCE [LARGE SCALE GENOMIC DNA]</scope>
    <source>
        <strain evidence="3 4">DSM 43162</strain>
    </source>
</reference>
<protein>
    <recommendedName>
        <fullName evidence="5">Nitroreductase</fullName>
    </recommendedName>
</protein>
<dbReference type="AlphaFoldDB" id="A0A1M7UZP9"/>
<dbReference type="EMBL" id="FRDM01000045">
    <property type="protein sequence ID" value="SHN88417.1"/>
    <property type="molecule type" value="Genomic_DNA"/>
</dbReference>
<proteinExistence type="predicted"/>
<organism evidence="3 4">
    <name type="scientific">Geodermatophilus obscurus</name>
    <dbReference type="NCBI Taxonomy" id="1861"/>
    <lineage>
        <taxon>Bacteria</taxon>
        <taxon>Bacillati</taxon>
        <taxon>Actinomycetota</taxon>
        <taxon>Actinomycetes</taxon>
        <taxon>Geodermatophilales</taxon>
        <taxon>Geodermatophilaceae</taxon>
        <taxon>Geodermatophilus</taxon>
    </lineage>
</organism>
<feature type="coiled-coil region" evidence="1">
    <location>
        <begin position="173"/>
        <end position="207"/>
    </location>
</feature>
<dbReference type="Gene3D" id="3.40.109.10">
    <property type="entry name" value="NADH Oxidase"/>
    <property type="match status" value="1"/>
</dbReference>
<gene>
    <name evidence="3" type="ORF">SAMN05660350_04502</name>
</gene>
<feature type="region of interest" description="Disordered" evidence="2">
    <location>
        <begin position="325"/>
        <end position="385"/>
    </location>
</feature>